<dbReference type="EMBL" id="KK852530">
    <property type="protein sequence ID" value="KDR21905.1"/>
    <property type="molecule type" value="Genomic_DNA"/>
</dbReference>
<dbReference type="AlphaFoldDB" id="A0A067RMR3"/>
<reference evidence="1 2" key="1">
    <citation type="journal article" date="2014" name="Nat. Commun.">
        <title>Molecular traces of alternative social organization in a termite genome.</title>
        <authorList>
            <person name="Terrapon N."/>
            <person name="Li C."/>
            <person name="Robertson H.M."/>
            <person name="Ji L."/>
            <person name="Meng X."/>
            <person name="Booth W."/>
            <person name="Chen Z."/>
            <person name="Childers C.P."/>
            <person name="Glastad K.M."/>
            <person name="Gokhale K."/>
            <person name="Gowin J."/>
            <person name="Gronenberg W."/>
            <person name="Hermansen R.A."/>
            <person name="Hu H."/>
            <person name="Hunt B.G."/>
            <person name="Huylmans A.K."/>
            <person name="Khalil S.M."/>
            <person name="Mitchell R.D."/>
            <person name="Munoz-Torres M.C."/>
            <person name="Mustard J.A."/>
            <person name="Pan H."/>
            <person name="Reese J.T."/>
            <person name="Scharf M.E."/>
            <person name="Sun F."/>
            <person name="Vogel H."/>
            <person name="Xiao J."/>
            <person name="Yang W."/>
            <person name="Yang Z."/>
            <person name="Yang Z."/>
            <person name="Zhou J."/>
            <person name="Zhu J."/>
            <person name="Brent C.S."/>
            <person name="Elsik C.G."/>
            <person name="Goodisman M.A."/>
            <person name="Liberles D.A."/>
            <person name="Roe R.M."/>
            <person name="Vargo E.L."/>
            <person name="Vilcinskas A."/>
            <person name="Wang J."/>
            <person name="Bornberg-Bauer E."/>
            <person name="Korb J."/>
            <person name="Zhang G."/>
            <person name="Liebig J."/>
        </authorList>
    </citation>
    <scope>NUCLEOTIDE SEQUENCE [LARGE SCALE GENOMIC DNA]</scope>
    <source>
        <tissue evidence="1">Whole organism</tissue>
    </source>
</reference>
<sequence length="64" mass="7285">MTCIIGMQIRSSGAVRTTSTGNHWHLTPRYRNTEKRADIDLDGRVRMDYARSERGCLCHQCATS</sequence>
<dbReference type="Proteomes" id="UP000027135">
    <property type="component" value="Unassembled WGS sequence"/>
</dbReference>
<evidence type="ECO:0000313" key="2">
    <source>
        <dbReference type="Proteomes" id="UP000027135"/>
    </source>
</evidence>
<dbReference type="InParanoid" id="A0A067RMR3"/>
<evidence type="ECO:0000313" key="1">
    <source>
        <dbReference type="EMBL" id="KDR21905.1"/>
    </source>
</evidence>
<name>A0A067RMR3_ZOONE</name>
<accession>A0A067RMR3</accession>
<protein>
    <submittedName>
        <fullName evidence="1">Uncharacterized protein</fullName>
    </submittedName>
</protein>
<keyword evidence="2" id="KW-1185">Reference proteome</keyword>
<proteinExistence type="predicted"/>
<organism evidence="1 2">
    <name type="scientific">Zootermopsis nevadensis</name>
    <name type="common">Dampwood termite</name>
    <dbReference type="NCBI Taxonomy" id="136037"/>
    <lineage>
        <taxon>Eukaryota</taxon>
        <taxon>Metazoa</taxon>
        <taxon>Ecdysozoa</taxon>
        <taxon>Arthropoda</taxon>
        <taxon>Hexapoda</taxon>
        <taxon>Insecta</taxon>
        <taxon>Pterygota</taxon>
        <taxon>Neoptera</taxon>
        <taxon>Polyneoptera</taxon>
        <taxon>Dictyoptera</taxon>
        <taxon>Blattodea</taxon>
        <taxon>Blattoidea</taxon>
        <taxon>Termitoidae</taxon>
        <taxon>Termopsidae</taxon>
        <taxon>Zootermopsis</taxon>
    </lineage>
</organism>
<gene>
    <name evidence="1" type="ORF">L798_00454</name>
</gene>